<dbReference type="Proteomes" id="UP000183561">
    <property type="component" value="Unassembled WGS sequence"/>
</dbReference>
<evidence type="ECO:0000313" key="4">
    <source>
        <dbReference type="Proteomes" id="UP000183561"/>
    </source>
</evidence>
<proteinExistence type="inferred from homology"/>
<dbReference type="Gene3D" id="3.90.226.10">
    <property type="entry name" value="2-enoyl-CoA Hydratase, Chain A, domain 1"/>
    <property type="match status" value="1"/>
</dbReference>
<dbReference type="InterPro" id="IPR001753">
    <property type="entry name" value="Enoyl-CoA_hydra/iso"/>
</dbReference>
<evidence type="ECO:0000256" key="1">
    <source>
        <dbReference type="ARBA" id="ARBA00005254"/>
    </source>
</evidence>
<accession>A0A1H4T868</accession>
<comment type="similarity">
    <text evidence="1">Belongs to the enoyl-CoA hydratase/isomerase family.</text>
</comment>
<dbReference type="SUPFAM" id="SSF52096">
    <property type="entry name" value="ClpP/crotonase"/>
    <property type="match status" value="1"/>
</dbReference>
<evidence type="ECO:0000256" key="2">
    <source>
        <dbReference type="SAM" id="MobiDB-lite"/>
    </source>
</evidence>
<dbReference type="GO" id="GO:0003824">
    <property type="term" value="F:catalytic activity"/>
    <property type="evidence" value="ECO:0007669"/>
    <property type="project" value="UniProtKB-ARBA"/>
</dbReference>
<protein>
    <submittedName>
        <fullName evidence="3">Enoyl-CoA hydratase</fullName>
    </submittedName>
</protein>
<keyword evidence="4" id="KW-1185">Reference proteome</keyword>
<organism evidence="3 4">
    <name type="scientific">Rhodococcus koreensis</name>
    <dbReference type="NCBI Taxonomy" id="99653"/>
    <lineage>
        <taxon>Bacteria</taxon>
        <taxon>Bacillati</taxon>
        <taxon>Actinomycetota</taxon>
        <taxon>Actinomycetes</taxon>
        <taxon>Mycobacteriales</taxon>
        <taxon>Nocardiaceae</taxon>
        <taxon>Rhodococcus</taxon>
    </lineage>
</organism>
<feature type="region of interest" description="Disordered" evidence="2">
    <location>
        <begin position="268"/>
        <end position="290"/>
    </location>
</feature>
<dbReference type="RefSeq" id="WP_072939001.1">
    <property type="nucleotide sequence ID" value="NZ_FNSV01000005.1"/>
</dbReference>
<dbReference type="PANTHER" id="PTHR43802:SF1">
    <property type="entry name" value="IP11341P-RELATED"/>
    <property type="match status" value="1"/>
</dbReference>
<dbReference type="Pfam" id="PF00378">
    <property type="entry name" value="ECH_1"/>
    <property type="match status" value="2"/>
</dbReference>
<dbReference type="NCBIfam" id="NF006140">
    <property type="entry name" value="PRK08290.1"/>
    <property type="match status" value="1"/>
</dbReference>
<dbReference type="OrthoDB" id="9807606at2"/>
<reference evidence="4" key="1">
    <citation type="submission" date="2016-10" db="EMBL/GenBank/DDBJ databases">
        <authorList>
            <person name="Varghese N."/>
            <person name="Submissions S."/>
        </authorList>
    </citation>
    <scope>NUCLEOTIDE SEQUENCE [LARGE SCALE GENOMIC DNA]</scope>
    <source>
        <strain evidence="4">DSM 44498</strain>
    </source>
</reference>
<evidence type="ECO:0000313" key="3">
    <source>
        <dbReference type="EMBL" id="SEC52557.1"/>
    </source>
</evidence>
<sequence length="290" mass="32104">MTVPDEGDVVTYDVRDGVAFVTLNRPDYRNAQNSVMTYALDAAFERAVEDDDVKVIVLAGNGKHFSAGHDIGTPGRDHHVHYDNKAVMWWDHVDKPGGDQRYAREMEVYLGMCRRWREIPKPTIAMIQGACIAGGLMLAWVCDLIVASDDAFFSDPVVRMGIPGVEYFAHPWMLGPRFAKEILFTGDRFTAQRAYEVGMVNRVVPREDLETETLAIAGRIAAMPRFGLALTKKAVNQCEDQMGMRNGMDSVFGLHHFAHAHNAEIDTDPLGGMDAKSMAASARNSNEGAK</sequence>
<gene>
    <name evidence="3" type="ORF">SAMN04490239_4413</name>
</gene>
<dbReference type="PANTHER" id="PTHR43802">
    <property type="entry name" value="ENOYL-COA HYDRATASE"/>
    <property type="match status" value="1"/>
</dbReference>
<name>A0A1H4T868_9NOCA</name>
<dbReference type="EMBL" id="FNSV01000005">
    <property type="protein sequence ID" value="SEC52557.1"/>
    <property type="molecule type" value="Genomic_DNA"/>
</dbReference>
<dbReference type="InterPro" id="IPR029045">
    <property type="entry name" value="ClpP/crotonase-like_dom_sf"/>
</dbReference>
<dbReference type="CDD" id="cd06558">
    <property type="entry name" value="crotonase-like"/>
    <property type="match status" value="1"/>
</dbReference>
<dbReference type="AlphaFoldDB" id="A0A1H4T868"/>